<protein>
    <submittedName>
        <fullName evidence="1">Uncharacterized protein</fullName>
    </submittedName>
</protein>
<proteinExistence type="predicted"/>
<dbReference type="EMBL" id="GBXM01043048">
    <property type="protein sequence ID" value="JAH65529.1"/>
    <property type="molecule type" value="Transcribed_RNA"/>
</dbReference>
<evidence type="ECO:0000313" key="1">
    <source>
        <dbReference type="EMBL" id="JAH65529.1"/>
    </source>
</evidence>
<accession>A0A0E9UI41</accession>
<reference evidence="1" key="1">
    <citation type="submission" date="2014-11" db="EMBL/GenBank/DDBJ databases">
        <authorList>
            <person name="Amaro Gonzalez C."/>
        </authorList>
    </citation>
    <scope>NUCLEOTIDE SEQUENCE</scope>
</reference>
<dbReference type="AlphaFoldDB" id="A0A0E9UI41"/>
<organism evidence="1">
    <name type="scientific">Anguilla anguilla</name>
    <name type="common">European freshwater eel</name>
    <name type="synonym">Muraena anguilla</name>
    <dbReference type="NCBI Taxonomy" id="7936"/>
    <lineage>
        <taxon>Eukaryota</taxon>
        <taxon>Metazoa</taxon>
        <taxon>Chordata</taxon>
        <taxon>Craniata</taxon>
        <taxon>Vertebrata</taxon>
        <taxon>Euteleostomi</taxon>
        <taxon>Actinopterygii</taxon>
        <taxon>Neopterygii</taxon>
        <taxon>Teleostei</taxon>
        <taxon>Anguilliformes</taxon>
        <taxon>Anguillidae</taxon>
        <taxon>Anguilla</taxon>
    </lineage>
</organism>
<reference evidence="1" key="2">
    <citation type="journal article" date="2015" name="Fish Shellfish Immunol.">
        <title>Early steps in the European eel (Anguilla anguilla)-Vibrio vulnificus interaction in the gills: Role of the RtxA13 toxin.</title>
        <authorList>
            <person name="Callol A."/>
            <person name="Pajuelo D."/>
            <person name="Ebbesson L."/>
            <person name="Teles M."/>
            <person name="MacKenzie S."/>
            <person name="Amaro C."/>
        </authorList>
    </citation>
    <scope>NUCLEOTIDE SEQUENCE</scope>
</reference>
<name>A0A0E9UI41_ANGAN</name>
<sequence>MDIQTQVYHSRYKIREASLNWKYFAKAEDSAYYL</sequence>